<feature type="region of interest" description="Disordered" evidence="15">
    <location>
        <begin position="1"/>
        <end position="23"/>
    </location>
</feature>
<keyword evidence="12 16" id="KW-0472">Membrane</keyword>
<dbReference type="AlphaFoldDB" id="A0A2K3N489"/>
<protein>
    <recommendedName>
        <fullName evidence="4">RING-type E3 ubiquitin transferase</fullName>
        <ecNumber evidence="4">2.3.2.27</ecNumber>
    </recommendedName>
</protein>
<dbReference type="InterPro" id="IPR044600">
    <property type="entry name" value="ATL1/ATL16-like"/>
</dbReference>
<evidence type="ECO:0000256" key="11">
    <source>
        <dbReference type="ARBA" id="ARBA00022989"/>
    </source>
</evidence>
<sequence>MEKNEDPIPKFNKENSNSNPPNDFDSKSFNLNGKIMLCAIVLLFFVIVVMLCLHVYARWYLMQSRRRRNRLRRRTQLVFFTDNPTTTTAVSSVVTSRGLEASVIASLPLFFYDPKTQPENSSECAVCLSEFESGETGRVLPKCKHSFHIECIDMWFHSHSTCPLCRAAVEPASECQTRPEFVINVCEPESGSSSSSGSGLEDQNENRTGKEVCSSSVGLRRKPSFTGVTIEIPSRNELCCDSPSSTQSSFRSPMSRMLSFKRILSMDWKGSVSPSSYGGGGCSSVAELKVEQGERVETQ</sequence>
<comment type="pathway">
    <text evidence="3">Protein modification; protein ubiquitination.</text>
</comment>
<dbReference type="Proteomes" id="UP000236291">
    <property type="component" value="Unassembled WGS sequence"/>
</dbReference>
<dbReference type="Pfam" id="PF13639">
    <property type="entry name" value="zf-RING_2"/>
    <property type="match status" value="1"/>
</dbReference>
<comment type="subcellular location">
    <subcellularLocation>
        <location evidence="2">Membrane</location>
        <topology evidence="2">Single-pass membrane protein</topology>
    </subcellularLocation>
</comment>
<dbReference type="Gene3D" id="3.30.40.10">
    <property type="entry name" value="Zinc/RING finger domain, C3HC4 (zinc finger)"/>
    <property type="match status" value="1"/>
</dbReference>
<feature type="compositionally biased region" description="Low complexity" evidence="15">
    <location>
        <begin position="190"/>
        <end position="199"/>
    </location>
</feature>
<evidence type="ECO:0000256" key="12">
    <source>
        <dbReference type="ARBA" id="ARBA00023136"/>
    </source>
</evidence>
<evidence type="ECO:0000256" key="15">
    <source>
        <dbReference type="SAM" id="MobiDB-lite"/>
    </source>
</evidence>
<dbReference type="ExpressionAtlas" id="A0A2K3N489">
    <property type="expression patterns" value="baseline"/>
</dbReference>
<dbReference type="GO" id="GO:0008270">
    <property type="term" value="F:zinc ion binding"/>
    <property type="evidence" value="ECO:0007669"/>
    <property type="project" value="UniProtKB-KW"/>
</dbReference>
<feature type="compositionally biased region" description="Basic and acidic residues" evidence="15">
    <location>
        <begin position="1"/>
        <end position="13"/>
    </location>
</feature>
<comment type="caution">
    <text evidence="18">The sequence shown here is derived from an EMBL/GenBank/DDBJ whole genome shotgun (WGS) entry which is preliminary data.</text>
</comment>
<keyword evidence="9" id="KW-0833">Ubl conjugation pathway</keyword>
<dbReference type="GO" id="GO:0061630">
    <property type="term" value="F:ubiquitin protein ligase activity"/>
    <property type="evidence" value="ECO:0007669"/>
    <property type="project" value="UniProtKB-EC"/>
</dbReference>
<dbReference type="EC" id="2.3.2.27" evidence="4"/>
<feature type="region of interest" description="Disordered" evidence="15">
    <location>
        <begin position="189"/>
        <end position="215"/>
    </location>
</feature>
<evidence type="ECO:0000259" key="17">
    <source>
        <dbReference type="PROSITE" id="PS50089"/>
    </source>
</evidence>
<dbReference type="InterPro" id="IPR001841">
    <property type="entry name" value="Znf_RING"/>
</dbReference>
<gene>
    <name evidence="18" type="ORF">L195_g021077</name>
</gene>
<evidence type="ECO:0000313" key="19">
    <source>
        <dbReference type="Proteomes" id="UP000236291"/>
    </source>
</evidence>
<feature type="domain" description="RING-type" evidence="17">
    <location>
        <begin position="124"/>
        <end position="166"/>
    </location>
</feature>
<dbReference type="PANTHER" id="PTHR46913">
    <property type="entry name" value="RING-H2 FINGER PROTEIN ATL16"/>
    <property type="match status" value="1"/>
</dbReference>
<dbReference type="CDD" id="cd16461">
    <property type="entry name" value="RING-H2_EL5-like"/>
    <property type="match status" value="1"/>
</dbReference>
<dbReference type="EMBL" id="ASHM01016005">
    <property type="protein sequence ID" value="PNX97842.1"/>
    <property type="molecule type" value="Genomic_DNA"/>
</dbReference>
<proteinExistence type="inferred from homology"/>
<comment type="catalytic activity">
    <reaction evidence="1">
        <text>S-ubiquitinyl-[E2 ubiquitin-conjugating enzyme]-L-cysteine + [acceptor protein]-L-lysine = [E2 ubiquitin-conjugating enzyme]-L-cysteine + N(6)-ubiquitinyl-[acceptor protein]-L-lysine.</text>
        <dbReference type="EC" id="2.3.2.27"/>
    </reaction>
</comment>
<evidence type="ECO:0000256" key="10">
    <source>
        <dbReference type="ARBA" id="ARBA00022833"/>
    </source>
</evidence>
<evidence type="ECO:0000256" key="2">
    <source>
        <dbReference type="ARBA" id="ARBA00004167"/>
    </source>
</evidence>
<keyword evidence="5" id="KW-0808">Transferase</keyword>
<feature type="transmembrane region" description="Helical" evidence="16">
    <location>
        <begin position="34"/>
        <end position="61"/>
    </location>
</feature>
<evidence type="ECO:0000256" key="13">
    <source>
        <dbReference type="ARBA" id="ARBA00024209"/>
    </source>
</evidence>
<evidence type="ECO:0000256" key="6">
    <source>
        <dbReference type="ARBA" id="ARBA00022692"/>
    </source>
</evidence>
<name>A0A2K3N489_TRIPR</name>
<dbReference type="InterPro" id="IPR013083">
    <property type="entry name" value="Znf_RING/FYVE/PHD"/>
</dbReference>
<keyword evidence="8 14" id="KW-0863">Zinc-finger</keyword>
<keyword evidence="10" id="KW-0862">Zinc</keyword>
<evidence type="ECO:0000256" key="4">
    <source>
        <dbReference type="ARBA" id="ARBA00012483"/>
    </source>
</evidence>
<reference evidence="18 19" key="2">
    <citation type="journal article" date="2017" name="Front. Plant Sci.">
        <title>Gene Classification and Mining of Molecular Markers Useful in Red Clover (Trifolium pratense) Breeding.</title>
        <authorList>
            <person name="Istvanek J."/>
            <person name="Dluhosova J."/>
            <person name="Dluhos P."/>
            <person name="Patkova L."/>
            <person name="Nedelnik J."/>
            <person name="Repkova J."/>
        </authorList>
    </citation>
    <scope>NUCLEOTIDE SEQUENCE [LARGE SCALE GENOMIC DNA]</scope>
    <source>
        <strain evidence="19">cv. Tatra</strain>
        <tissue evidence="18">Young leaves</tissue>
    </source>
</reference>
<dbReference type="SMART" id="SM00184">
    <property type="entry name" value="RING"/>
    <property type="match status" value="1"/>
</dbReference>
<keyword evidence="6 16" id="KW-0812">Transmembrane</keyword>
<comment type="similarity">
    <text evidence="13">Belongs to the RING-type zinc finger family. ATL subfamily.</text>
</comment>
<evidence type="ECO:0000313" key="18">
    <source>
        <dbReference type="EMBL" id="PNX97842.1"/>
    </source>
</evidence>
<keyword evidence="11 16" id="KW-1133">Transmembrane helix</keyword>
<evidence type="ECO:0000256" key="14">
    <source>
        <dbReference type="PROSITE-ProRule" id="PRU00175"/>
    </source>
</evidence>
<accession>A0A2K3N489</accession>
<evidence type="ECO:0000256" key="9">
    <source>
        <dbReference type="ARBA" id="ARBA00022786"/>
    </source>
</evidence>
<dbReference type="SUPFAM" id="SSF57850">
    <property type="entry name" value="RING/U-box"/>
    <property type="match status" value="1"/>
</dbReference>
<dbReference type="FunFam" id="3.30.40.10:FF:000475">
    <property type="entry name" value="RING-H2 finger protein ATL3"/>
    <property type="match status" value="1"/>
</dbReference>
<reference evidence="18 19" key="1">
    <citation type="journal article" date="2014" name="Am. J. Bot.">
        <title>Genome assembly and annotation for red clover (Trifolium pratense; Fabaceae).</title>
        <authorList>
            <person name="Istvanek J."/>
            <person name="Jaros M."/>
            <person name="Krenek A."/>
            <person name="Repkova J."/>
        </authorList>
    </citation>
    <scope>NUCLEOTIDE SEQUENCE [LARGE SCALE GENOMIC DNA]</scope>
    <source>
        <strain evidence="19">cv. Tatra</strain>
        <tissue evidence="18">Young leaves</tissue>
    </source>
</reference>
<dbReference type="GO" id="GO:0016567">
    <property type="term" value="P:protein ubiquitination"/>
    <property type="evidence" value="ECO:0007669"/>
    <property type="project" value="InterPro"/>
</dbReference>
<organism evidence="18 19">
    <name type="scientific">Trifolium pratense</name>
    <name type="common">Red clover</name>
    <dbReference type="NCBI Taxonomy" id="57577"/>
    <lineage>
        <taxon>Eukaryota</taxon>
        <taxon>Viridiplantae</taxon>
        <taxon>Streptophyta</taxon>
        <taxon>Embryophyta</taxon>
        <taxon>Tracheophyta</taxon>
        <taxon>Spermatophyta</taxon>
        <taxon>Magnoliopsida</taxon>
        <taxon>eudicotyledons</taxon>
        <taxon>Gunneridae</taxon>
        <taxon>Pentapetalae</taxon>
        <taxon>rosids</taxon>
        <taxon>fabids</taxon>
        <taxon>Fabales</taxon>
        <taxon>Fabaceae</taxon>
        <taxon>Papilionoideae</taxon>
        <taxon>50 kb inversion clade</taxon>
        <taxon>NPAAA clade</taxon>
        <taxon>Hologalegina</taxon>
        <taxon>IRL clade</taxon>
        <taxon>Trifolieae</taxon>
        <taxon>Trifolium</taxon>
    </lineage>
</organism>
<evidence type="ECO:0000256" key="8">
    <source>
        <dbReference type="ARBA" id="ARBA00022771"/>
    </source>
</evidence>
<keyword evidence="7" id="KW-0479">Metal-binding</keyword>
<evidence type="ECO:0000256" key="16">
    <source>
        <dbReference type="SAM" id="Phobius"/>
    </source>
</evidence>
<evidence type="ECO:0000256" key="7">
    <source>
        <dbReference type="ARBA" id="ARBA00022723"/>
    </source>
</evidence>
<dbReference type="STRING" id="57577.A0A2K3N489"/>
<evidence type="ECO:0000256" key="1">
    <source>
        <dbReference type="ARBA" id="ARBA00000900"/>
    </source>
</evidence>
<evidence type="ECO:0000256" key="5">
    <source>
        <dbReference type="ARBA" id="ARBA00022679"/>
    </source>
</evidence>
<dbReference type="PANTHER" id="PTHR46913:SF1">
    <property type="entry name" value="RING-H2 FINGER PROTEIN ATL16"/>
    <property type="match status" value="1"/>
</dbReference>
<dbReference type="PROSITE" id="PS50089">
    <property type="entry name" value="ZF_RING_2"/>
    <property type="match status" value="1"/>
</dbReference>
<dbReference type="GO" id="GO:0016020">
    <property type="term" value="C:membrane"/>
    <property type="evidence" value="ECO:0007669"/>
    <property type="project" value="UniProtKB-SubCell"/>
</dbReference>
<evidence type="ECO:0000256" key="3">
    <source>
        <dbReference type="ARBA" id="ARBA00004906"/>
    </source>
</evidence>